<name>A0ABQ9HC11_9NEOP</name>
<keyword evidence="2" id="KW-1185">Reference proteome</keyword>
<sequence length="107" mass="12795">MPETVTYFTESLINSFQAKKSQYSLCDNPDRRYLPKYLTLSKMHEWFLQEYHIDPIGLFLRPLMSIFVSLDLIHEFLRSYGSKMKATNTQEESHRLYMLIKAYTKES</sequence>
<protein>
    <submittedName>
        <fullName evidence="1">Uncharacterized protein</fullName>
    </submittedName>
</protein>
<organism evidence="1 2">
    <name type="scientific">Dryococelus australis</name>
    <dbReference type="NCBI Taxonomy" id="614101"/>
    <lineage>
        <taxon>Eukaryota</taxon>
        <taxon>Metazoa</taxon>
        <taxon>Ecdysozoa</taxon>
        <taxon>Arthropoda</taxon>
        <taxon>Hexapoda</taxon>
        <taxon>Insecta</taxon>
        <taxon>Pterygota</taxon>
        <taxon>Neoptera</taxon>
        <taxon>Polyneoptera</taxon>
        <taxon>Phasmatodea</taxon>
        <taxon>Verophasmatodea</taxon>
        <taxon>Anareolatae</taxon>
        <taxon>Phasmatidae</taxon>
        <taxon>Eurycanthinae</taxon>
        <taxon>Dryococelus</taxon>
    </lineage>
</organism>
<gene>
    <name evidence="1" type="ORF">PR048_018283</name>
</gene>
<accession>A0ABQ9HC11</accession>
<evidence type="ECO:0000313" key="2">
    <source>
        <dbReference type="Proteomes" id="UP001159363"/>
    </source>
</evidence>
<dbReference type="EMBL" id="JARBHB010000006">
    <property type="protein sequence ID" value="KAJ8881797.1"/>
    <property type="molecule type" value="Genomic_DNA"/>
</dbReference>
<proteinExistence type="predicted"/>
<evidence type="ECO:0000313" key="1">
    <source>
        <dbReference type="EMBL" id="KAJ8881797.1"/>
    </source>
</evidence>
<comment type="caution">
    <text evidence="1">The sequence shown here is derived from an EMBL/GenBank/DDBJ whole genome shotgun (WGS) entry which is preliminary data.</text>
</comment>
<dbReference type="Proteomes" id="UP001159363">
    <property type="component" value="Chromosome 5"/>
</dbReference>
<reference evidence="1 2" key="1">
    <citation type="submission" date="2023-02" db="EMBL/GenBank/DDBJ databases">
        <title>LHISI_Scaffold_Assembly.</title>
        <authorList>
            <person name="Stuart O.P."/>
            <person name="Cleave R."/>
            <person name="Magrath M.J.L."/>
            <person name="Mikheyev A.S."/>
        </authorList>
    </citation>
    <scope>NUCLEOTIDE SEQUENCE [LARGE SCALE GENOMIC DNA]</scope>
    <source>
        <strain evidence="1">Daus_M_001</strain>
        <tissue evidence="1">Leg muscle</tissue>
    </source>
</reference>